<dbReference type="Gene3D" id="6.10.140.2220">
    <property type="match status" value="1"/>
</dbReference>
<dbReference type="PROSITE" id="PS50280">
    <property type="entry name" value="SET"/>
    <property type="match status" value="1"/>
</dbReference>
<keyword evidence="1" id="KW-0479">Metal-binding</keyword>
<dbReference type="STRING" id="1202772.A0A1V9ZUI1"/>
<keyword evidence="8" id="KW-1185">Reference proteome</keyword>
<dbReference type="InterPro" id="IPR002893">
    <property type="entry name" value="Znf_MYND"/>
</dbReference>
<keyword evidence="2 4" id="KW-0863">Zinc-finger</keyword>
<dbReference type="Gene3D" id="2.170.270.10">
    <property type="entry name" value="SET domain"/>
    <property type="match status" value="1"/>
</dbReference>
<evidence type="ECO:0000256" key="2">
    <source>
        <dbReference type="ARBA" id="ARBA00022771"/>
    </source>
</evidence>
<name>A0A1V9ZUI1_ACHHY</name>
<gene>
    <name evidence="7" type="ORF">ACHHYP_00309</name>
</gene>
<evidence type="ECO:0000259" key="6">
    <source>
        <dbReference type="PROSITE" id="PS50865"/>
    </source>
</evidence>
<proteinExistence type="predicted"/>
<feature type="domain" description="MYND-type" evidence="6">
    <location>
        <begin position="9"/>
        <end position="47"/>
    </location>
</feature>
<dbReference type="Pfam" id="PF00856">
    <property type="entry name" value="SET"/>
    <property type="match status" value="1"/>
</dbReference>
<dbReference type="InterPro" id="IPR046341">
    <property type="entry name" value="SET_dom_sf"/>
</dbReference>
<dbReference type="CDD" id="cd20071">
    <property type="entry name" value="SET_SMYD"/>
    <property type="match status" value="1"/>
</dbReference>
<evidence type="ECO:0000313" key="8">
    <source>
        <dbReference type="Proteomes" id="UP000243579"/>
    </source>
</evidence>
<feature type="domain" description="SET" evidence="5">
    <location>
        <begin position="44"/>
        <end position="161"/>
    </location>
</feature>
<keyword evidence="3" id="KW-0862">Zinc</keyword>
<dbReference type="InterPro" id="IPR050869">
    <property type="entry name" value="H3K4_H4K5_MeTrfase"/>
</dbReference>
<dbReference type="Proteomes" id="UP000243579">
    <property type="component" value="Unassembled WGS sequence"/>
</dbReference>
<dbReference type="PANTHER" id="PTHR12197">
    <property type="entry name" value="HISTONE-LYSINE N-METHYLTRANSFERASE SMYD"/>
    <property type="match status" value="1"/>
</dbReference>
<dbReference type="EMBL" id="JNBR01000002">
    <property type="protein sequence ID" value="OQS01688.1"/>
    <property type="molecule type" value="Genomic_DNA"/>
</dbReference>
<organism evidence="7 8">
    <name type="scientific">Achlya hypogyna</name>
    <name type="common">Oomycete</name>
    <name type="synonym">Protoachlya hypogyna</name>
    <dbReference type="NCBI Taxonomy" id="1202772"/>
    <lineage>
        <taxon>Eukaryota</taxon>
        <taxon>Sar</taxon>
        <taxon>Stramenopiles</taxon>
        <taxon>Oomycota</taxon>
        <taxon>Saprolegniomycetes</taxon>
        <taxon>Saprolegniales</taxon>
        <taxon>Achlyaceae</taxon>
        <taxon>Achlya</taxon>
    </lineage>
</organism>
<dbReference type="AlphaFoldDB" id="A0A1V9ZUI1"/>
<dbReference type="Pfam" id="PF01753">
    <property type="entry name" value="zf-MYND"/>
    <property type="match status" value="1"/>
</dbReference>
<comment type="caution">
    <text evidence="7">The sequence shown here is derived from an EMBL/GenBank/DDBJ whole genome shotgun (WGS) entry which is preliminary data.</text>
</comment>
<evidence type="ECO:0000313" key="7">
    <source>
        <dbReference type="EMBL" id="OQS01688.1"/>
    </source>
</evidence>
<dbReference type="SMART" id="SM00317">
    <property type="entry name" value="SET"/>
    <property type="match status" value="1"/>
</dbReference>
<evidence type="ECO:0000256" key="4">
    <source>
        <dbReference type="PROSITE-ProRule" id="PRU00134"/>
    </source>
</evidence>
<sequence>MAQSETPVCLACHRESPSLRLCGQCKLAYFCDATCQRKIWKGHKPVCLAASNPSVDMLRTAHCGNGLVATKGFRRGELIVVEKAQFVTKQELADQNALTQLGYTLTATNGSDVLASHGPILSLINHACVPNARVKREAGPYRKLYARRDIAAGEEICTFYDGAAEDGDEECATPAARAIKRAHLRERFGLECRCTHCLLDETFETVDTID</sequence>
<protein>
    <recommendedName>
        <fullName evidence="9">MYND-type domain-containing protein</fullName>
    </recommendedName>
</protein>
<dbReference type="PROSITE" id="PS50865">
    <property type="entry name" value="ZF_MYND_2"/>
    <property type="match status" value="1"/>
</dbReference>
<reference evidence="7 8" key="1">
    <citation type="journal article" date="2014" name="Genome Biol. Evol.">
        <title>The secreted proteins of Achlya hypogyna and Thraustotheca clavata identify the ancestral oomycete secretome and reveal gene acquisitions by horizontal gene transfer.</title>
        <authorList>
            <person name="Misner I."/>
            <person name="Blouin N."/>
            <person name="Leonard G."/>
            <person name="Richards T.A."/>
            <person name="Lane C.E."/>
        </authorList>
    </citation>
    <scope>NUCLEOTIDE SEQUENCE [LARGE SCALE GENOMIC DNA]</scope>
    <source>
        <strain evidence="7 8">ATCC 48635</strain>
    </source>
</reference>
<dbReference type="SUPFAM" id="SSF144232">
    <property type="entry name" value="HIT/MYND zinc finger-like"/>
    <property type="match status" value="1"/>
</dbReference>
<dbReference type="InterPro" id="IPR001214">
    <property type="entry name" value="SET_dom"/>
</dbReference>
<evidence type="ECO:0000256" key="1">
    <source>
        <dbReference type="ARBA" id="ARBA00022723"/>
    </source>
</evidence>
<dbReference type="OrthoDB" id="422362at2759"/>
<dbReference type="GO" id="GO:0008270">
    <property type="term" value="F:zinc ion binding"/>
    <property type="evidence" value="ECO:0007669"/>
    <property type="project" value="UniProtKB-KW"/>
</dbReference>
<evidence type="ECO:0008006" key="9">
    <source>
        <dbReference type="Google" id="ProtNLM"/>
    </source>
</evidence>
<dbReference type="SUPFAM" id="SSF82199">
    <property type="entry name" value="SET domain"/>
    <property type="match status" value="1"/>
</dbReference>
<accession>A0A1V9ZUI1</accession>
<dbReference type="PROSITE" id="PS01360">
    <property type="entry name" value="ZF_MYND_1"/>
    <property type="match status" value="1"/>
</dbReference>
<evidence type="ECO:0000256" key="3">
    <source>
        <dbReference type="ARBA" id="ARBA00022833"/>
    </source>
</evidence>
<evidence type="ECO:0000259" key="5">
    <source>
        <dbReference type="PROSITE" id="PS50280"/>
    </source>
</evidence>